<protein>
    <submittedName>
        <fullName evidence="2">Transcriptional regulator PpsR</fullName>
    </submittedName>
</protein>
<dbReference type="Pfam" id="PF02954">
    <property type="entry name" value="HTH_8"/>
    <property type="match status" value="1"/>
</dbReference>
<evidence type="ECO:0000313" key="2">
    <source>
        <dbReference type="EMBL" id="GFE49432.1"/>
    </source>
</evidence>
<dbReference type="PRINTS" id="PR01590">
    <property type="entry name" value="HTHFIS"/>
</dbReference>
<dbReference type="SUPFAM" id="SSF55785">
    <property type="entry name" value="PYP-like sensor domain (PAS domain)"/>
    <property type="match status" value="2"/>
</dbReference>
<dbReference type="Gene3D" id="3.30.450.20">
    <property type="entry name" value="PAS domain"/>
    <property type="match status" value="3"/>
</dbReference>
<dbReference type="SUPFAM" id="SSF46689">
    <property type="entry name" value="Homeodomain-like"/>
    <property type="match status" value="1"/>
</dbReference>
<dbReference type="InterPro" id="IPR002197">
    <property type="entry name" value="HTH_Fis"/>
</dbReference>
<dbReference type="PROSITE" id="PS50112">
    <property type="entry name" value="PAS"/>
    <property type="match status" value="1"/>
</dbReference>
<sequence>MTTGGSTFWSSGAVPLIEPEFLSSIIGAASDIALVVSAEGTILSVVLNKHSESFGNLKHWEGRPVVQFLTRETAPKFEAAHAAYLQGDVPGKPLELNHSDNAVWQYPVRYTFHRFGQENAALLLGRDLRPIAETQQQLVQAQIALEQGYEARREFDARFRVLLSSTAEAIIFVAVQSGRVDDANEAASALLGVKIDALKGSAFAHHFADRSTVELTESLMNATLAEEGGKVTLKSRKTGRSILVHPVIFRAGGQRILLCRITAEEVAATSADTAANQTLALFRTSSDAMLFMTGKGVITSVNESFLDLVGAAHLTDVVGRSLSDFLGRGQIDLGMLTDPPQRSGQMRTYATKMTNDLGARLSVEISATQLDDQHTQLIGCIFRDVSHMEATRPHGGAAPQMQAEPSRNVMDLVGSASLKDIVAETTDVVEKMCIETAVELTGNNRVAAAEILGLSRQSLYVKLRKYGLLSRNG</sequence>
<dbReference type="InterPro" id="IPR009057">
    <property type="entry name" value="Homeodomain-like_sf"/>
</dbReference>
<name>A0A640VP32_9RHOB</name>
<dbReference type="NCBIfam" id="TIGR02040">
    <property type="entry name" value="PpsR-CrtJ"/>
    <property type="match status" value="1"/>
</dbReference>
<dbReference type="RefSeq" id="WP_159975304.1">
    <property type="nucleotide sequence ID" value="NZ_BLIV01000002.1"/>
</dbReference>
<dbReference type="InterPro" id="IPR035965">
    <property type="entry name" value="PAS-like_dom_sf"/>
</dbReference>
<dbReference type="InterPro" id="IPR011785">
    <property type="entry name" value="Tscrpt_reg_PpsR-CrtJ"/>
</dbReference>
<gene>
    <name evidence="2" type="primary">ppsR</name>
    <name evidence="2" type="ORF">So717_11850</name>
</gene>
<dbReference type="InterPro" id="IPR013767">
    <property type="entry name" value="PAS_fold"/>
</dbReference>
<dbReference type="OrthoDB" id="5499170at2"/>
<evidence type="ECO:0000259" key="1">
    <source>
        <dbReference type="PROSITE" id="PS50112"/>
    </source>
</evidence>
<dbReference type="AlphaFoldDB" id="A0A640VP32"/>
<dbReference type="NCBIfam" id="TIGR00229">
    <property type="entry name" value="sensory_box"/>
    <property type="match status" value="2"/>
</dbReference>
<feature type="domain" description="PAS" evidence="1">
    <location>
        <begin position="155"/>
        <end position="227"/>
    </location>
</feature>
<dbReference type="EMBL" id="BLIV01000002">
    <property type="protein sequence ID" value="GFE49432.1"/>
    <property type="molecule type" value="Genomic_DNA"/>
</dbReference>
<dbReference type="InterPro" id="IPR000014">
    <property type="entry name" value="PAS"/>
</dbReference>
<reference evidence="2 3" key="1">
    <citation type="submission" date="2019-12" db="EMBL/GenBank/DDBJ databases">
        <title>Roseobacter cerasinus sp. nov., isolated from seawater around aquaculture.</title>
        <authorList>
            <person name="Muramatsu S."/>
            <person name="Takabe Y."/>
            <person name="Mori K."/>
            <person name="Takaichi S."/>
            <person name="Hanada S."/>
        </authorList>
    </citation>
    <scope>NUCLEOTIDE SEQUENCE [LARGE SCALE GENOMIC DNA]</scope>
    <source>
        <strain evidence="2 3">AI77</strain>
    </source>
</reference>
<organism evidence="2 3">
    <name type="scientific">Roseobacter cerasinus</name>
    <dbReference type="NCBI Taxonomy" id="2602289"/>
    <lineage>
        <taxon>Bacteria</taxon>
        <taxon>Pseudomonadati</taxon>
        <taxon>Pseudomonadota</taxon>
        <taxon>Alphaproteobacteria</taxon>
        <taxon>Rhodobacterales</taxon>
        <taxon>Roseobacteraceae</taxon>
        <taxon>Roseobacter</taxon>
    </lineage>
</organism>
<keyword evidence="3" id="KW-1185">Reference proteome</keyword>
<dbReference type="GO" id="GO:0006355">
    <property type="term" value="P:regulation of DNA-templated transcription"/>
    <property type="evidence" value="ECO:0007669"/>
    <property type="project" value="InterPro"/>
</dbReference>
<dbReference type="Proteomes" id="UP000436522">
    <property type="component" value="Unassembled WGS sequence"/>
</dbReference>
<dbReference type="SMART" id="SM00091">
    <property type="entry name" value="PAS"/>
    <property type="match status" value="3"/>
</dbReference>
<accession>A0A640VP32</accession>
<evidence type="ECO:0000313" key="3">
    <source>
        <dbReference type="Proteomes" id="UP000436522"/>
    </source>
</evidence>
<proteinExistence type="predicted"/>
<dbReference type="GO" id="GO:0043565">
    <property type="term" value="F:sequence-specific DNA binding"/>
    <property type="evidence" value="ECO:0007669"/>
    <property type="project" value="InterPro"/>
</dbReference>
<dbReference type="Pfam" id="PF00989">
    <property type="entry name" value="PAS"/>
    <property type="match status" value="1"/>
</dbReference>
<dbReference type="Pfam" id="PF13426">
    <property type="entry name" value="PAS_9"/>
    <property type="match status" value="1"/>
</dbReference>
<comment type="caution">
    <text evidence="2">The sequence shown here is derived from an EMBL/GenBank/DDBJ whole genome shotgun (WGS) entry which is preliminary data.</text>
</comment>
<dbReference type="Gene3D" id="1.10.10.60">
    <property type="entry name" value="Homeodomain-like"/>
    <property type="match status" value="1"/>
</dbReference>